<evidence type="ECO:0000313" key="4">
    <source>
        <dbReference type="Proteomes" id="UP000094526"/>
    </source>
</evidence>
<proteinExistence type="predicted"/>
<name>A0A1C1CC05_9EURO</name>
<evidence type="ECO:0008006" key="5">
    <source>
        <dbReference type="Google" id="ProtNLM"/>
    </source>
</evidence>
<feature type="compositionally biased region" description="Basic and acidic residues" evidence="2">
    <location>
        <begin position="1"/>
        <end position="11"/>
    </location>
</feature>
<dbReference type="eggNOG" id="ENOG502SANW">
    <property type="taxonomic scope" value="Eukaryota"/>
</dbReference>
<feature type="region of interest" description="Disordered" evidence="2">
    <location>
        <begin position="368"/>
        <end position="393"/>
    </location>
</feature>
<comment type="caution">
    <text evidence="3">The sequence shown here is derived from an EMBL/GenBank/DDBJ whole genome shotgun (WGS) entry which is preliminary data.</text>
</comment>
<dbReference type="AlphaFoldDB" id="A0A1C1CC05"/>
<gene>
    <name evidence="3" type="ORF">CLCR_00415</name>
</gene>
<dbReference type="STRING" id="86049.A0A1C1CC05"/>
<accession>A0A1C1CC05</accession>
<feature type="compositionally biased region" description="Basic and acidic residues" evidence="2">
    <location>
        <begin position="511"/>
        <end position="539"/>
    </location>
</feature>
<sequence>MMKKSFIERIFPHAPGSADSLPQFHDDYSDSPPRSAASPPRILMQDSSRASSSPERRRRNASLSPSQHHAKLSSSLVRHDNPFLQVERASKNLERTFQNLLDAQSEGLSAGGTRWEEADDVSSVGSPTPTPSVGTTPLSSGAVPRPKTVPIRQPKPNKITLRGARRGLEKSMREFAALKQHELSLIDQEVVARDNAIRQASGLRDRRQLLEDDIDKIKSAEGPVSLRTQVEAVEREIQQLEATLLELRSKHRVLVNQLREVESSRDSELSSYTASLALNENQVKSFLKRPPVLQSLNAGREPGMYALRPERRTLQMAQEQWSNEVEALARRKASVKVEKSALEEGSKLWRDAMQRIREFEKDLKTHTRELAAQSQSQLHQSSLENEAAQSSTSGDLSMTVVLAKLSALISSLEKDLQHAETTNWNLLICAIGAELAAFEQARNLLQETAGIPSVNSGSIERIGQPTPQDEFRPVDNESHDDEPSPDLLGGQLEDMFERNGTRSPGGSSNHSLEDTLREFGNPRDKGKQGTKDEHVEGLEHGPLSGSGHHRPQQSAQRGVHESDAGLSPAPTAASSNIRPKPPDRRMTSESEDDEPGPEFLLSHS</sequence>
<feature type="compositionally biased region" description="Low complexity" evidence="2">
    <location>
        <begin position="121"/>
        <end position="141"/>
    </location>
</feature>
<reference evidence="4" key="1">
    <citation type="submission" date="2015-07" db="EMBL/GenBank/DDBJ databases">
        <authorList>
            <person name="Teixeira M.M."/>
            <person name="Souza R.C."/>
            <person name="Almeida L.G."/>
            <person name="Vicente V.A."/>
            <person name="de Hoog S."/>
            <person name="Bocca A.L."/>
            <person name="de Almeida S.R."/>
            <person name="Vasconcelos A.T."/>
            <person name="Felipe M.S."/>
        </authorList>
    </citation>
    <scope>NUCLEOTIDE SEQUENCE [LARGE SCALE GENOMIC DNA]</scope>
    <source>
        <strain evidence="4">KSF</strain>
    </source>
</reference>
<protein>
    <recommendedName>
        <fullName evidence="5">Autophagy-related protein 28</fullName>
    </recommendedName>
</protein>
<evidence type="ECO:0000256" key="1">
    <source>
        <dbReference type="SAM" id="Coils"/>
    </source>
</evidence>
<dbReference type="EMBL" id="LGRB01000017">
    <property type="protein sequence ID" value="OCT45997.1"/>
    <property type="molecule type" value="Genomic_DNA"/>
</dbReference>
<feature type="coiled-coil region" evidence="1">
    <location>
        <begin position="193"/>
        <end position="257"/>
    </location>
</feature>
<feature type="region of interest" description="Disordered" evidence="2">
    <location>
        <begin position="454"/>
        <end position="604"/>
    </location>
</feature>
<keyword evidence="4" id="KW-1185">Reference proteome</keyword>
<feature type="region of interest" description="Disordered" evidence="2">
    <location>
        <begin position="108"/>
        <end position="155"/>
    </location>
</feature>
<feature type="compositionally biased region" description="Polar residues" evidence="2">
    <location>
        <begin position="501"/>
        <end position="510"/>
    </location>
</feature>
<feature type="region of interest" description="Disordered" evidence="2">
    <location>
        <begin position="1"/>
        <end position="83"/>
    </location>
</feature>
<evidence type="ECO:0000256" key="2">
    <source>
        <dbReference type="SAM" id="MobiDB-lite"/>
    </source>
</evidence>
<feature type="compositionally biased region" description="Low complexity" evidence="2">
    <location>
        <begin position="30"/>
        <end position="53"/>
    </location>
</feature>
<organism evidence="3 4">
    <name type="scientific">Cladophialophora carrionii</name>
    <dbReference type="NCBI Taxonomy" id="86049"/>
    <lineage>
        <taxon>Eukaryota</taxon>
        <taxon>Fungi</taxon>
        <taxon>Dikarya</taxon>
        <taxon>Ascomycota</taxon>
        <taxon>Pezizomycotina</taxon>
        <taxon>Eurotiomycetes</taxon>
        <taxon>Chaetothyriomycetidae</taxon>
        <taxon>Chaetothyriales</taxon>
        <taxon>Herpotrichiellaceae</taxon>
        <taxon>Cladophialophora</taxon>
    </lineage>
</organism>
<dbReference type="VEuPathDB" id="FungiDB:CLCR_00415"/>
<feature type="compositionally biased region" description="Low complexity" evidence="2">
    <location>
        <begin position="370"/>
        <end position="383"/>
    </location>
</feature>
<dbReference type="OrthoDB" id="5342758at2759"/>
<dbReference type="Proteomes" id="UP000094526">
    <property type="component" value="Unassembled WGS sequence"/>
</dbReference>
<feature type="compositionally biased region" description="Polar residues" evidence="2">
    <location>
        <begin position="61"/>
        <end position="76"/>
    </location>
</feature>
<dbReference type="VEuPathDB" id="FungiDB:G647_10014"/>
<keyword evidence="1" id="KW-0175">Coiled coil</keyword>
<evidence type="ECO:0000313" key="3">
    <source>
        <dbReference type="EMBL" id="OCT45997.1"/>
    </source>
</evidence>